<evidence type="ECO:0000313" key="4">
    <source>
        <dbReference type="Proteomes" id="UP001370100"/>
    </source>
</evidence>
<gene>
    <name evidence="3" type="ORF">WCD41_12010</name>
</gene>
<dbReference type="InterPro" id="IPR001054">
    <property type="entry name" value="A/G_cyclase"/>
</dbReference>
<dbReference type="PANTHER" id="PTHR43081:SF1">
    <property type="entry name" value="ADENYLATE CYCLASE, TERMINAL-DIFFERENTIATION SPECIFIC"/>
    <property type="match status" value="1"/>
</dbReference>
<protein>
    <submittedName>
        <fullName evidence="3">Adenylate/guanylate cyclase domain-containing protein</fullName>
        <ecNumber evidence="3">4.6.1.-</ecNumber>
    </submittedName>
</protein>
<proteinExistence type="inferred from homology"/>
<comment type="caution">
    <text evidence="3">The sequence shown here is derived from an EMBL/GenBank/DDBJ whole genome shotgun (WGS) entry which is preliminary data.</text>
</comment>
<name>A0ABU8N4G1_9PSEU</name>
<dbReference type="SUPFAM" id="SSF55073">
    <property type="entry name" value="Nucleotide cyclase"/>
    <property type="match status" value="1"/>
</dbReference>
<evidence type="ECO:0000259" key="2">
    <source>
        <dbReference type="PROSITE" id="PS50125"/>
    </source>
</evidence>
<dbReference type="InterPro" id="IPR050697">
    <property type="entry name" value="Adenylyl/Guanylyl_Cyclase_3/4"/>
</dbReference>
<keyword evidence="3" id="KW-0456">Lyase</keyword>
<organism evidence="3 4">
    <name type="scientific">Actinomycetospora aeridis</name>
    <dbReference type="NCBI Taxonomy" id="3129231"/>
    <lineage>
        <taxon>Bacteria</taxon>
        <taxon>Bacillati</taxon>
        <taxon>Actinomycetota</taxon>
        <taxon>Actinomycetes</taxon>
        <taxon>Pseudonocardiales</taxon>
        <taxon>Pseudonocardiaceae</taxon>
        <taxon>Actinomycetospora</taxon>
    </lineage>
</organism>
<dbReference type="CDD" id="cd07302">
    <property type="entry name" value="CHD"/>
    <property type="match status" value="1"/>
</dbReference>
<comment type="similarity">
    <text evidence="1">Belongs to the adenylyl cyclase class-3 family.</text>
</comment>
<evidence type="ECO:0000256" key="1">
    <source>
        <dbReference type="ARBA" id="ARBA00005381"/>
    </source>
</evidence>
<feature type="domain" description="Guanylate cyclase" evidence="2">
    <location>
        <begin position="165"/>
        <end position="304"/>
    </location>
</feature>
<dbReference type="EC" id="4.6.1.-" evidence="3"/>
<dbReference type="Gene3D" id="3.30.70.1230">
    <property type="entry name" value="Nucleotide cyclase"/>
    <property type="match status" value="1"/>
</dbReference>
<sequence>MGDPGDQLDEVIGALAAGRTAAQVVDAEGRLAWVSEQMQLLAGVTEDTDLGLGRHLDEVLEREVWNDLLTPEAVATLRRELHPRLADPSSAPLWVLSLDLRVGGRHRGVGMLGVTLRHEDGSPLGAVLIYAPLLPARVLALVSEGDEAMFTRMADLSEPAQRPAAVVFADIDGSGPLSRRLPTPVYFELIRGVTTAFDELVARHGGIVGKHAGDGASAYFLRDSHGSDAAAAGAALRAVQELPGIVDEVVADLAESGAEVRAADCRLNVGAHWGADLFIGQIVTGGRLEVTALGDEVNECARVEQVATGGQRLVTKNLVERLDEEGAAELGLRPRALTYRMLAELTADGGAAGGKAERDAGSLAVHDLG</sequence>
<reference evidence="3 4" key="1">
    <citation type="submission" date="2024-03" db="EMBL/GenBank/DDBJ databases">
        <title>Actinomycetospora sp. OC33-EN06, a novel actinomycete isolated from wild orchid (Aerides multiflora).</title>
        <authorList>
            <person name="Suriyachadkun C."/>
        </authorList>
    </citation>
    <scope>NUCLEOTIDE SEQUENCE [LARGE SCALE GENOMIC DNA]</scope>
    <source>
        <strain evidence="3 4">OC33-EN06</strain>
    </source>
</reference>
<keyword evidence="4" id="KW-1185">Reference proteome</keyword>
<evidence type="ECO:0000313" key="3">
    <source>
        <dbReference type="EMBL" id="MEJ2887173.1"/>
    </source>
</evidence>
<dbReference type="PANTHER" id="PTHR43081">
    <property type="entry name" value="ADENYLATE CYCLASE, TERMINAL-DIFFERENTIATION SPECIFIC-RELATED"/>
    <property type="match status" value="1"/>
</dbReference>
<dbReference type="EMBL" id="JBBEGL010000003">
    <property type="protein sequence ID" value="MEJ2887173.1"/>
    <property type="molecule type" value="Genomic_DNA"/>
</dbReference>
<dbReference type="PROSITE" id="PS50125">
    <property type="entry name" value="GUANYLATE_CYCLASE_2"/>
    <property type="match status" value="1"/>
</dbReference>
<dbReference type="InterPro" id="IPR029787">
    <property type="entry name" value="Nucleotide_cyclase"/>
</dbReference>
<accession>A0ABU8N4G1</accession>
<dbReference type="Proteomes" id="UP001370100">
    <property type="component" value="Unassembled WGS sequence"/>
</dbReference>
<dbReference type="GO" id="GO:0016829">
    <property type="term" value="F:lyase activity"/>
    <property type="evidence" value="ECO:0007669"/>
    <property type="project" value="UniProtKB-KW"/>
</dbReference>
<dbReference type="RefSeq" id="WP_337713662.1">
    <property type="nucleotide sequence ID" value="NZ_JBBEGL010000003.1"/>
</dbReference>